<evidence type="ECO:0000259" key="2">
    <source>
        <dbReference type="SMART" id="SM00382"/>
    </source>
</evidence>
<keyword evidence="4" id="KW-1185">Reference proteome</keyword>
<dbReference type="SMART" id="SM00382">
    <property type="entry name" value="AAA"/>
    <property type="match status" value="1"/>
</dbReference>
<dbReference type="AlphaFoldDB" id="A0AAE0CZ71"/>
<dbReference type="InterPro" id="IPR003959">
    <property type="entry name" value="ATPase_AAA_core"/>
</dbReference>
<dbReference type="InterPro" id="IPR056599">
    <property type="entry name" value="AAA_lid_fung"/>
</dbReference>
<dbReference type="GO" id="GO:0005524">
    <property type="term" value="F:ATP binding"/>
    <property type="evidence" value="ECO:0007669"/>
    <property type="project" value="InterPro"/>
</dbReference>
<reference evidence="3" key="1">
    <citation type="submission" date="2023-02" db="EMBL/GenBank/DDBJ databases">
        <title>Colletotrichum kahawae CIFC_Que2 genome sequencing and assembly.</title>
        <authorList>
            <person name="Baroncelli R."/>
        </authorList>
    </citation>
    <scope>NUCLEOTIDE SEQUENCE</scope>
    <source>
        <strain evidence="3">CIFC_Que2</strain>
    </source>
</reference>
<dbReference type="Gene3D" id="3.40.50.300">
    <property type="entry name" value="P-loop containing nucleotide triphosphate hydrolases"/>
    <property type="match status" value="1"/>
</dbReference>
<proteinExistence type="predicted"/>
<dbReference type="InterPro" id="IPR003593">
    <property type="entry name" value="AAA+_ATPase"/>
</dbReference>
<comment type="caution">
    <text evidence="3">The sequence shown here is derived from an EMBL/GenBank/DDBJ whole genome shotgun (WGS) entry which is preliminary data.</text>
</comment>
<feature type="region of interest" description="Disordered" evidence="1">
    <location>
        <begin position="1"/>
        <end position="74"/>
    </location>
</feature>
<evidence type="ECO:0000313" key="4">
    <source>
        <dbReference type="Proteomes" id="UP001281614"/>
    </source>
</evidence>
<organism evidence="3 4">
    <name type="scientific">Colletotrichum kahawae</name>
    <name type="common">Coffee berry disease fungus</name>
    <dbReference type="NCBI Taxonomy" id="34407"/>
    <lineage>
        <taxon>Eukaryota</taxon>
        <taxon>Fungi</taxon>
        <taxon>Dikarya</taxon>
        <taxon>Ascomycota</taxon>
        <taxon>Pezizomycotina</taxon>
        <taxon>Sordariomycetes</taxon>
        <taxon>Hypocreomycetidae</taxon>
        <taxon>Glomerellales</taxon>
        <taxon>Glomerellaceae</taxon>
        <taxon>Colletotrichum</taxon>
        <taxon>Colletotrichum gloeosporioides species complex</taxon>
    </lineage>
</organism>
<evidence type="ECO:0000256" key="1">
    <source>
        <dbReference type="SAM" id="MobiDB-lite"/>
    </source>
</evidence>
<name>A0AAE0CZ71_COLKA</name>
<dbReference type="Pfam" id="PF00004">
    <property type="entry name" value="AAA"/>
    <property type="match status" value="1"/>
</dbReference>
<dbReference type="SUPFAM" id="SSF52540">
    <property type="entry name" value="P-loop containing nucleoside triphosphate hydrolases"/>
    <property type="match status" value="1"/>
</dbReference>
<protein>
    <submittedName>
        <fullName evidence="3">AAA family ATPase</fullName>
    </submittedName>
</protein>
<evidence type="ECO:0000313" key="3">
    <source>
        <dbReference type="EMBL" id="KAK2729483.1"/>
    </source>
</evidence>
<dbReference type="GO" id="GO:0016887">
    <property type="term" value="F:ATP hydrolysis activity"/>
    <property type="evidence" value="ECO:0007669"/>
    <property type="project" value="InterPro"/>
</dbReference>
<dbReference type="EMBL" id="VYYT01000777">
    <property type="protein sequence ID" value="KAK2729483.1"/>
    <property type="molecule type" value="Genomic_DNA"/>
</dbReference>
<dbReference type="PANTHER" id="PTHR46411:SF2">
    <property type="entry name" value="AAA+ ATPASE DOMAIN-CONTAINING PROTEIN"/>
    <property type="match status" value="1"/>
</dbReference>
<gene>
    <name evidence="3" type="ORF">CKAH01_10166</name>
</gene>
<accession>A0AAE0CZ71</accession>
<dbReference type="InterPro" id="IPR027417">
    <property type="entry name" value="P-loop_NTPase"/>
</dbReference>
<dbReference type="PANTHER" id="PTHR46411">
    <property type="entry name" value="FAMILY ATPASE, PUTATIVE-RELATED"/>
    <property type="match status" value="1"/>
</dbReference>
<sequence>MMGKDRFESLRVGRPRPHVAPVSTRPRGTAHNATRGRQMRSLIRSRSHSSSSRESREATSDSAASDADAHEKQPTYRPHTIIDWRRELCRLLDVTSSIDDGELLDRIGPATETLRKAERENTTEEERPPRYEILNRVTCLGSMYGHGDRLYLDDPWIVESGPYTAHLQGSHPIHNLELHMERNKEITFIVYRHFECCRAVPPKDINDPLGSDTSRLLRAETITLISEELSKALERLARSALDEIPHPDFDIESHGNTISYPYLWWFHRRNQIAGSMGDLRQTHQKHLAVFEQYIKHRLEADWRDVDALLANGRITADYIQYLFVCEHIPMRDSLANRHATNDKNLGPGFMPDDESELNDEFYMCLPATIRGFNMQKKEWVTLDVDFIQDVEWNEQAFEYLVIDEETKELVKAVVTTQLRAEENTDLIRGKGNGLFILLHGGPGTGKTLTAESVAEIAQKPLYRVTCGDIGTKAEDVERYLDTVLLLGKTWGCVVLLEEADVFLEERSLQSLERNALVSVFLRVLEYYDGILILTSNRVGTFDEAFKSRIQLNLRYNNLSEKQRLQIWTNFINRIEGLGQKRVATTENILGLRCQSQVDIGVNADEIRKRLPDLAKADLNGREIRNAISTARQLAVYRGETLGYGHIARVIGEARKFDDYLREVSQGYTADDIRRGKGER</sequence>
<feature type="domain" description="AAA+ ATPase" evidence="2">
    <location>
        <begin position="432"/>
        <end position="559"/>
    </location>
</feature>
<dbReference type="Proteomes" id="UP001281614">
    <property type="component" value="Unassembled WGS sequence"/>
</dbReference>
<dbReference type="CDD" id="cd19481">
    <property type="entry name" value="RecA-like_protease"/>
    <property type="match status" value="1"/>
</dbReference>
<dbReference type="Pfam" id="PF23232">
    <property type="entry name" value="AAA_lid_13"/>
    <property type="match status" value="1"/>
</dbReference>
<feature type="compositionally biased region" description="Basic and acidic residues" evidence="1">
    <location>
        <begin position="1"/>
        <end position="11"/>
    </location>
</feature>